<dbReference type="Proteomes" id="UP000596351">
    <property type="component" value="Chromosome"/>
</dbReference>
<protein>
    <recommendedName>
        <fullName evidence="5">Nucleotide pyrophosphohydrolase</fullName>
    </recommendedName>
</protein>
<dbReference type="Pfam" id="PF03819">
    <property type="entry name" value="MazG"/>
    <property type="match status" value="1"/>
</dbReference>
<reference evidence="3 4" key="1">
    <citation type="submission" date="2018-09" db="EMBL/GenBank/DDBJ databases">
        <title>Rhizobium sp. MAE2-X.</title>
        <authorList>
            <person name="Lee Y."/>
            <person name="Jeon C.O."/>
        </authorList>
    </citation>
    <scope>NUCLEOTIDE SEQUENCE [LARGE SCALE GENOMIC DNA]</scope>
    <source>
        <strain evidence="3 4">MAE2-X</strain>
    </source>
</reference>
<gene>
    <name evidence="3" type="ORF">D4A92_17795</name>
</gene>
<evidence type="ECO:0008006" key="5">
    <source>
        <dbReference type="Google" id="ProtNLM"/>
    </source>
</evidence>
<dbReference type="InterPro" id="IPR011379">
    <property type="entry name" value="MazG-related_GP37"/>
</dbReference>
<evidence type="ECO:0000313" key="4">
    <source>
        <dbReference type="Proteomes" id="UP000596351"/>
    </source>
</evidence>
<proteinExistence type="predicted"/>
<dbReference type="CDD" id="cd11541">
    <property type="entry name" value="NTP-PPase_u4"/>
    <property type="match status" value="1"/>
</dbReference>
<dbReference type="Pfam" id="PF18722">
    <property type="entry name" value="MazG_C"/>
    <property type="match status" value="1"/>
</dbReference>
<feature type="domain" description="MazG C-terminal" evidence="2">
    <location>
        <begin position="95"/>
        <end position="275"/>
    </location>
</feature>
<dbReference type="InterPro" id="IPR004518">
    <property type="entry name" value="MazG-like_dom"/>
</dbReference>
<sequence>MEIGEFQKRASTTDTSKQPLIALLGLAGEIGSLFTVYKKRLRDKPSPDQYRHELSEELGDIMWYLATVATNNGIDLEDVAEKNLSKTHAFFGQADAPNFDSEFPPSEQIPDYMVVQFTLDADNKSQMHYDGANLGDALSDNSHEEDKYRFHDAFHLAFLAHLHWSPVMRRLMKKKRKSVPAMDVNEDGARAAIVEEAVIAIIFTHAESAGFFPTSESIPLNLVSLVQKMTSKFEVSKCSSAAWRNAIFDGCRVFKALEANFGGTVEINLQTNTVVVG</sequence>
<dbReference type="SUPFAM" id="SSF101386">
    <property type="entry name" value="all-alpha NTP pyrophosphatases"/>
    <property type="match status" value="1"/>
</dbReference>
<dbReference type="Gene3D" id="1.10.287.1080">
    <property type="entry name" value="MazG-like"/>
    <property type="match status" value="1"/>
</dbReference>
<evidence type="ECO:0000259" key="2">
    <source>
        <dbReference type="Pfam" id="PF18722"/>
    </source>
</evidence>
<accession>A0ABX7EY04</accession>
<dbReference type="RefSeq" id="WP_203016267.1">
    <property type="nucleotide sequence ID" value="NZ_CP032405.1"/>
</dbReference>
<evidence type="ECO:0000259" key="1">
    <source>
        <dbReference type="Pfam" id="PF03819"/>
    </source>
</evidence>
<dbReference type="InterPro" id="IPR041407">
    <property type="entry name" value="MazG_C"/>
</dbReference>
<dbReference type="EMBL" id="CP032405">
    <property type="protein sequence ID" value="QRF53160.1"/>
    <property type="molecule type" value="Genomic_DNA"/>
</dbReference>
<evidence type="ECO:0000313" key="3">
    <source>
        <dbReference type="EMBL" id="QRF53160.1"/>
    </source>
</evidence>
<name>A0ABX7EY04_9HYPH</name>
<feature type="domain" description="NTP pyrophosphohydrolase MazG-like" evidence="1">
    <location>
        <begin position="49"/>
        <end position="87"/>
    </location>
</feature>
<keyword evidence="4" id="KW-1185">Reference proteome</keyword>
<organism evidence="3 4">
    <name type="scientific">Rhizobium rosettiformans</name>
    <dbReference type="NCBI Taxonomy" id="1368430"/>
    <lineage>
        <taxon>Bacteria</taxon>
        <taxon>Pseudomonadati</taxon>
        <taxon>Pseudomonadota</taxon>
        <taxon>Alphaproteobacteria</taxon>
        <taxon>Hyphomicrobiales</taxon>
        <taxon>Rhizobiaceae</taxon>
        <taxon>Rhizobium/Agrobacterium group</taxon>
        <taxon>Rhizobium</taxon>
    </lineage>
</organism>